<reference evidence="2" key="1">
    <citation type="submission" date="2020-02" db="EMBL/GenBank/DDBJ databases">
        <authorList>
            <person name="Meier V. D."/>
        </authorList>
    </citation>
    <scope>NUCLEOTIDE SEQUENCE</scope>
    <source>
        <strain evidence="2">AVDCRST_MAG91</strain>
    </source>
</reference>
<evidence type="ECO:0000313" key="2">
    <source>
        <dbReference type="EMBL" id="CAA9538711.1"/>
    </source>
</evidence>
<evidence type="ECO:0000256" key="1">
    <source>
        <dbReference type="SAM" id="MobiDB-lite"/>
    </source>
</evidence>
<feature type="compositionally biased region" description="Basic residues" evidence="1">
    <location>
        <begin position="1"/>
        <end position="15"/>
    </location>
</feature>
<feature type="region of interest" description="Disordered" evidence="1">
    <location>
        <begin position="1"/>
        <end position="26"/>
    </location>
</feature>
<organism evidence="2">
    <name type="scientific">uncultured Sphingomonadaceae bacterium</name>
    <dbReference type="NCBI Taxonomy" id="169976"/>
    <lineage>
        <taxon>Bacteria</taxon>
        <taxon>Pseudomonadati</taxon>
        <taxon>Pseudomonadota</taxon>
        <taxon>Alphaproteobacteria</taxon>
        <taxon>Sphingomonadales</taxon>
        <taxon>Sphingomonadaceae</taxon>
        <taxon>environmental samples</taxon>
    </lineage>
</organism>
<gene>
    <name evidence="2" type="ORF">AVDCRST_MAG91-3622</name>
</gene>
<dbReference type="AlphaFoldDB" id="A0A6J4U230"/>
<protein>
    <submittedName>
        <fullName evidence="2">Uncharacterized protein</fullName>
    </submittedName>
</protein>
<dbReference type="EMBL" id="CADCVX010000634">
    <property type="protein sequence ID" value="CAA9538711.1"/>
    <property type="molecule type" value="Genomic_DNA"/>
</dbReference>
<accession>A0A6J4U230</accession>
<sequence length="67" mass="7485">MRKYAVKSMGRRNSRRLPGMRPDNALNINERGRATVLKANIAAKSIADPGRAHRYLTAATIRPVRVV</sequence>
<name>A0A6J4U230_9SPHN</name>
<proteinExistence type="predicted"/>